<keyword evidence="3" id="KW-0675">Receptor</keyword>
<organism evidence="3 4">
    <name type="scientific">Cichlidogyrus casuarinus</name>
    <dbReference type="NCBI Taxonomy" id="1844966"/>
    <lineage>
        <taxon>Eukaryota</taxon>
        <taxon>Metazoa</taxon>
        <taxon>Spiralia</taxon>
        <taxon>Lophotrochozoa</taxon>
        <taxon>Platyhelminthes</taxon>
        <taxon>Monogenea</taxon>
        <taxon>Monopisthocotylea</taxon>
        <taxon>Dactylogyridea</taxon>
        <taxon>Ancyrocephalidae</taxon>
        <taxon>Cichlidogyrus</taxon>
    </lineage>
</organism>
<dbReference type="InterPro" id="IPR050927">
    <property type="entry name" value="TRPM"/>
</dbReference>
<sequence>MTEPPSRRNSSRKGSVYSQNAIQHSQSGAAPLQTPGALLGATQSGLLGTATPGMATRRLSQLQTKYFAEIEFTGLNQTAKFAKFAENTPDCTIRDLLKRKWSLKPPTLIITVFGTDFEKKRKLKMIFKKGLWKAAESGCWIVTGGFNLGIMKLAGEAVRDYTDAYGGNRMMAFGVASWGCITKNDMLDQALIEGTGIYQVEEDDEDENIESEGNAAGQDGQNAQKIVKTDVEERALDPNHNYFVLVDTGTDQTKGNDAETRARFERCISQWGSMSPDVNLLDTSQNQGRPGPTSSAAALQSTGNLLTSSGTLGPAAKKLDNSIITEQSSGPVAPTRVDSIKEPQKSTAKKDKAADDEEIRVPMCGLVIGGDRFTLRQVYCSVIQNRCPMVIAKGTSGAADAIAFGLDTANKAAAEEAVEDKEPIPLETRWVIFLKFLISPLIRLISVLEEFLGEMHSDYRDWTEESQMLADLIINYASLVSVFDMEEDSDLDGYMISALLASG</sequence>
<feature type="compositionally biased region" description="Polar residues" evidence="1">
    <location>
        <begin position="12"/>
        <end position="28"/>
    </location>
</feature>
<feature type="domain" description="TRPM SLOG" evidence="2">
    <location>
        <begin position="348"/>
        <end position="412"/>
    </location>
</feature>
<evidence type="ECO:0000259" key="2">
    <source>
        <dbReference type="Pfam" id="PF18139"/>
    </source>
</evidence>
<name>A0ABD2QKB7_9PLAT</name>
<dbReference type="InterPro" id="IPR041491">
    <property type="entry name" value="TRPM_SLOG"/>
</dbReference>
<dbReference type="PANTHER" id="PTHR13800:SF12">
    <property type="entry name" value="TRANSIENT RECEPTOR POTENTIAL CATION CHANNEL SUBFAMILY M MEMBER-LIKE 2"/>
    <property type="match status" value="1"/>
</dbReference>
<evidence type="ECO:0000313" key="4">
    <source>
        <dbReference type="Proteomes" id="UP001626550"/>
    </source>
</evidence>
<feature type="region of interest" description="Disordered" evidence="1">
    <location>
        <begin position="1"/>
        <end position="34"/>
    </location>
</feature>
<dbReference type="Proteomes" id="UP001626550">
    <property type="component" value="Unassembled WGS sequence"/>
</dbReference>
<gene>
    <name evidence="3" type="primary">TRPM2_4</name>
    <name evidence="3" type="ORF">Ciccas_001317</name>
</gene>
<protein>
    <submittedName>
        <fullName evidence="3">Transient receptor putative cation channel subfamily M member 2</fullName>
    </submittedName>
</protein>
<dbReference type="PANTHER" id="PTHR13800">
    <property type="entry name" value="TRANSIENT RECEPTOR POTENTIAL CATION CHANNEL, SUBFAMILY M, MEMBER 6"/>
    <property type="match status" value="1"/>
</dbReference>
<feature type="region of interest" description="Disordered" evidence="1">
    <location>
        <begin position="325"/>
        <end position="354"/>
    </location>
</feature>
<evidence type="ECO:0000256" key="1">
    <source>
        <dbReference type="SAM" id="MobiDB-lite"/>
    </source>
</evidence>
<comment type="caution">
    <text evidence="3">The sequence shown here is derived from an EMBL/GenBank/DDBJ whole genome shotgun (WGS) entry which is preliminary data.</text>
</comment>
<dbReference type="AlphaFoldDB" id="A0ABD2QKB7"/>
<feature type="compositionally biased region" description="Basic and acidic residues" evidence="1">
    <location>
        <begin position="338"/>
        <end position="353"/>
    </location>
</feature>
<proteinExistence type="predicted"/>
<evidence type="ECO:0000313" key="3">
    <source>
        <dbReference type="EMBL" id="KAL3319990.1"/>
    </source>
</evidence>
<feature type="domain" description="TRPM SLOG" evidence="2">
    <location>
        <begin position="79"/>
        <end position="189"/>
    </location>
</feature>
<keyword evidence="4" id="KW-1185">Reference proteome</keyword>
<dbReference type="Pfam" id="PF18139">
    <property type="entry name" value="LSDAT_euk"/>
    <property type="match status" value="3"/>
</dbReference>
<reference evidence="3 4" key="1">
    <citation type="submission" date="2024-11" db="EMBL/GenBank/DDBJ databases">
        <title>Adaptive evolution of stress response genes in parasites aligns with host niche diversity.</title>
        <authorList>
            <person name="Hahn C."/>
            <person name="Resl P."/>
        </authorList>
    </citation>
    <scope>NUCLEOTIDE SEQUENCE [LARGE SCALE GENOMIC DNA]</scope>
    <source>
        <strain evidence="3">EGGRZ-B1_66</strain>
        <tissue evidence="3">Body</tissue>
    </source>
</reference>
<dbReference type="EMBL" id="JBJKFK010000084">
    <property type="protein sequence ID" value="KAL3319990.1"/>
    <property type="molecule type" value="Genomic_DNA"/>
</dbReference>
<feature type="domain" description="TRPM SLOG" evidence="2">
    <location>
        <begin position="221"/>
        <end position="270"/>
    </location>
</feature>
<accession>A0ABD2QKB7</accession>